<evidence type="ECO:0000313" key="2">
    <source>
        <dbReference type="EMBL" id="CAK9102337.1"/>
    </source>
</evidence>
<sequence>MLCNGLPLGPEWRNELKAFWTMYRLVNPHHEAFASPQRLEWTLPFLYHGDEGRGRLRRAVLVCSYQPLLSSKGHSFKSRLLASVFPGERYACLEGEETLETLHTVIADDLRDLFYNGLEVQLPDGTSKQIYVAFCGVKGDWPWQSSCVAFQCITDSRTNHINHMDV</sequence>
<keyword evidence="3" id="KW-1185">Reference proteome</keyword>
<accession>A0ABP0RQB4</accession>
<name>A0ABP0RQB4_9DINO</name>
<protein>
    <submittedName>
        <fullName evidence="1">Uncharacterized protein</fullName>
    </submittedName>
</protein>
<evidence type="ECO:0000313" key="3">
    <source>
        <dbReference type="Proteomes" id="UP001642484"/>
    </source>
</evidence>
<dbReference type="Proteomes" id="UP001642484">
    <property type="component" value="Unassembled WGS sequence"/>
</dbReference>
<gene>
    <name evidence="1" type="ORF">CCMP2556_LOCUS48123</name>
    <name evidence="2" type="ORF">CCMP2556_LOCUS48159</name>
</gene>
<dbReference type="EMBL" id="CAXAMN010026328">
    <property type="protein sequence ID" value="CAK9102229.1"/>
    <property type="molecule type" value="Genomic_DNA"/>
</dbReference>
<comment type="caution">
    <text evidence="1">The sequence shown here is derived from an EMBL/GenBank/DDBJ whole genome shotgun (WGS) entry which is preliminary data.</text>
</comment>
<proteinExistence type="predicted"/>
<organism evidence="1 3">
    <name type="scientific">Durusdinium trenchii</name>
    <dbReference type="NCBI Taxonomy" id="1381693"/>
    <lineage>
        <taxon>Eukaryota</taxon>
        <taxon>Sar</taxon>
        <taxon>Alveolata</taxon>
        <taxon>Dinophyceae</taxon>
        <taxon>Suessiales</taxon>
        <taxon>Symbiodiniaceae</taxon>
        <taxon>Durusdinium</taxon>
    </lineage>
</organism>
<dbReference type="EMBL" id="CAXAMN010026350">
    <property type="protein sequence ID" value="CAK9102337.1"/>
    <property type="molecule type" value="Genomic_DNA"/>
</dbReference>
<reference evidence="1 3" key="1">
    <citation type="submission" date="2024-02" db="EMBL/GenBank/DDBJ databases">
        <authorList>
            <person name="Chen Y."/>
            <person name="Shah S."/>
            <person name="Dougan E. K."/>
            <person name="Thang M."/>
            <person name="Chan C."/>
        </authorList>
    </citation>
    <scope>NUCLEOTIDE SEQUENCE [LARGE SCALE GENOMIC DNA]</scope>
</reference>
<evidence type="ECO:0000313" key="1">
    <source>
        <dbReference type="EMBL" id="CAK9102229.1"/>
    </source>
</evidence>